<evidence type="ECO:0000256" key="2">
    <source>
        <dbReference type="ARBA" id="ARBA00020921"/>
    </source>
</evidence>
<sequence>MESGVRKTRIPCRGRVLFIAIWCLARVSLVGAKDYYRLLGVSRNATDAEIAKAYRLKAKQLHPDVAPGKEEEFKDINTAYEVLKDAEKRQLYDTYGEAGLNGGGAQTQGHQGYDFFRQGGHGHHGKHSGFTFDMNGGFFEDIFENFAFGGGRQHYGGSHGHHGGRGAGGGGGQRMFKGTLVEDVDAAGFKASMSTIRTLNLYVFYMDDCPHCRDAKQPISDFATKFQGAIRVYAVNCNRHNDVCVRNRVEKVPQIVAFAEPNKPVFYDKRTYAEQLDAFVSQALPAEFTIITNRMDLDEFVFQESKLLKVVAIIKRGVYLTKLKALAKDLRDKVTFAFIRGSNKEMVQVFGTRGATTTGVLIPVEDPETLTGKTIDMGALGYHDVVLRLNLAQFEAKRSQGVHGNDTNYSQLTARKMANGECTASDNQFCFVFVKYGKSSEDEIHEALRGLARKYGNDPIKVRFVNAQEEARFVEAFGMSPSCPFYQNCAKLVAYRGKRRKYEILDGGLTVENVEQFINNVISGALTLKQTLTHVPTVNDPNQHDEL</sequence>
<comment type="subcellular location">
    <subcellularLocation>
        <location evidence="1">Endoplasmic reticulum membrane</location>
        <topology evidence="1">Single-pass type IV membrane protein</topology>
    </subcellularLocation>
</comment>
<evidence type="ECO:0000256" key="5">
    <source>
        <dbReference type="ARBA" id="ARBA00035043"/>
    </source>
</evidence>
<evidence type="ECO:0000256" key="1">
    <source>
        <dbReference type="ARBA" id="ARBA00004163"/>
    </source>
</evidence>
<dbReference type="InterPro" id="IPR018253">
    <property type="entry name" value="DnaJ_domain_CS"/>
</dbReference>
<accession>A0A061D7W7</accession>
<dbReference type="Proteomes" id="UP000033188">
    <property type="component" value="Chromosome 3"/>
</dbReference>
<dbReference type="Gene3D" id="1.10.287.110">
    <property type="entry name" value="DnaJ domain"/>
    <property type="match status" value="1"/>
</dbReference>
<evidence type="ECO:0000256" key="4">
    <source>
        <dbReference type="ARBA" id="ARBA00035002"/>
    </source>
</evidence>
<feature type="domain" description="J" evidence="6">
    <location>
        <begin position="34"/>
        <end position="96"/>
    </location>
</feature>
<dbReference type="VEuPathDB" id="PiroplasmaDB:BBBOND_0306800"/>
<dbReference type="OrthoDB" id="445556at2759"/>
<dbReference type="EMBL" id="LK391709">
    <property type="protein sequence ID" value="CDR96776.1"/>
    <property type="molecule type" value="Genomic_DNA"/>
</dbReference>
<dbReference type="PROSITE" id="PS50076">
    <property type="entry name" value="DNAJ_2"/>
    <property type="match status" value="1"/>
</dbReference>
<dbReference type="PRINTS" id="PR00625">
    <property type="entry name" value="JDOMAIN"/>
</dbReference>
<evidence type="ECO:0000313" key="7">
    <source>
        <dbReference type="EMBL" id="CDR96776.1"/>
    </source>
</evidence>
<evidence type="ECO:0000259" key="6">
    <source>
        <dbReference type="PROSITE" id="PS50076"/>
    </source>
</evidence>
<dbReference type="RefSeq" id="XP_012768962.1">
    <property type="nucleotide sequence ID" value="XM_012913508.1"/>
</dbReference>
<organism evidence="7 8">
    <name type="scientific">Babesia bigemina</name>
    <dbReference type="NCBI Taxonomy" id="5866"/>
    <lineage>
        <taxon>Eukaryota</taxon>
        <taxon>Sar</taxon>
        <taxon>Alveolata</taxon>
        <taxon>Apicomplexa</taxon>
        <taxon>Aconoidasida</taxon>
        <taxon>Piroplasmida</taxon>
        <taxon>Babesiidae</taxon>
        <taxon>Babesia</taxon>
    </lineage>
</organism>
<dbReference type="InterPro" id="IPR036869">
    <property type="entry name" value="J_dom_sf"/>
</dbReference>
<dbReference type="SUPFAM" id="SSF46565">
    <property type="entry name" value="Chaperone J-domain"/>
    <property type="match status" value="1"/>
</dbReference>
<dbReference type="Pfam" id="PF00226">
    <property type="entry name" value="DnaJ"/>
    <property type="match status" value="1"/>
</dbReference>
<gene>
    <name evidence="7" type="ORF">BBBOND_0306800</name>
</gene>
<dbReference type="SUPFAM" id="SSF52833">
    <property type="entry name" value="Thioredoxin-like"/>
    <property type="match status" value="2"/>
</dbReference>
<reference evidence="8" key="1">
    <citation type="journal article" date="2014" name="Nucleic Acids Res.">
        <title>The evolutionary dynamics of variant antigen genes in Babesia reveal a history of genomic innovation underlying host-parasite interaction.</title>
        <authorList>
            <person name="Jackson A.P."/>
            <person name="Otto T.D."/>
            <person name="Darby A."/>
            <person name="Ramaprasad A."/>
            <person name="Xia D."/>
            <person name="Echaide I.E."/>
            <person name="Farber M."/>
            <person name="Gahlot S."/>
            <person name="Gamble J."/>
            <person name="Gupta D."/>
            <person name="Gupta Y."/>
            <person name="Jackson L."/>
            <person name="Malandrin L."/>
            <person name="Malas T.B."/>
            <person name="Moussa E."/>
            <person name="Nair M."/>
            <person name="Reid A.J."/>
            <person name="Sanders M."/>
            <person name="Sharma J."/>
            <person name="Tracey A."/>
            <person name="Quail M.A."/>
            <person name="Weir W."/>
            <person name="Wastling J.M."/>
            <person name="Hall N."/>
            <person name="Willadsen P."/>
            <person name="Lingelbach K."/>
            <person name="Shiels B."/>
            <person name="Tait A."/>
            <person name="Berriman M."/>
            <person name="Allred D.R."/>
            <person name="Pain A."/>
        </authorList>
    </citation>
    <scope>NUCLEOTIDE SEQUENCE [LARGE SCALE GENOMIC DNA]</scope>
    <source>
        <strain evidence="8">Bond</strain>
    </source>
</reference>
<proteinExistence type="predicted"/>
<dbReference type="InterPro" id="IPR036249">
    <property type="entry name" value="Thioredoxin-like_sf"/>
</dbReference>
<dbReference type="STRING" id="5866.A0A061D7W7"/>
<dbReference type="GO" id="GO:0006914">
    <property type="term" value="P:autophagy"/>
    <property type="evidence" value="ECO:0007669"/>
    <property type="project" value="UniProtKB-KW"/>
</dbReference>
<dbReference type="InterPro" id="IPR013766">
    <property type="entry name" value="Thioredoxin_domain"/>
</dbReference>
<keyword evidence="3" id="KW-0072">Autophagy</keyword>
<dbReference type="InterPro" id="IPR001623">
    <property type="entry name" value="DnaJ_domain"/>
</dbReference>
<dbReference type="PANTHER" id="PTHR45184">
    <property type="entry name" value="DNAJ PROTEIN ERDJ3A"/>
    <property type="match status" value="1"/>
</dbReference>
<dbReference type="Pfam" id="PF00085">
    <property type="entry name" value="Thioredoxin"/>
    <property type="match status" value="1"/>
</dbReference>
<dbReference type="Gene3D" id="3.40.30.10">
    <property type="entry name" value="Glutaredoxin"/>
    <property type="match status" value="2"/>
</dbReference>
<dbReference type="OMA" id="FFISYND"/>
<keyword evidence="8" id="KW-1185">Reference proteome</keyword>
<comment type="function">
    <text evidence="4">Plays an important role in regulating the size of autophagosomes during the formation process.</text>
</comment>
<dbReference type="KEGG" id="bbig:BBBOND_0306800"/>
<dbReference type="PROSITE" id="PS00636">
    <property type="entry name" value="DNAJ_1"/>
    <property type="match status" value="1"/>
</dbReference>
<dbReference type="InterPro" id="IPR052842">
    <property type="entry name" value="ER_Co-chaperone"/>
</dbReference>
<evidence type="ECO:0000256" key="3">
    <source>
        <dbReference type="ARBA" id="ARBA00023006"/>
    </source>
</evidence>
<dbReference type="GeneID" id="24565317"/>
<name>A0A061D7W7_BABBI</name>
<dbReference type="GO" id="GO:0005789">
    <property type="term" value="C:endoplasmic reticulum membrane"/>
    <property type="evidence" value="ECO:0007669"/>
    <property type="project" value="UniProtKB-SubCell"/>
</dbReference>
<dbReference type="PANTHER" id="PTHR45184:SF2">
    <property type="entry name" value="CHROMOSOME UNDETERMINED SCAFFOLD_102, WHOLE GENOME SHOTGUN SEQUENCE"/>
    <property type="match status" value="1"/>
</dbReference>
<dbReference type="SMART" id="SM00271">
    <property type="entry name" value="DnaJ"/>
    <property type="match status" value="1"/>
</dbReference>
<evidence type="ECO:0000313" key="8">
    <source>
        <dbReference type="Proteomes" id="UP000033188"/>
    </source>
</evidence>
<dbReference type="AlphaFoldDB" id="A0A061D7W7"/>
<dbReference type="CDD" id="cd06257">
    <property type="entry name" value="DnaJ"/>
    <property type="match status" value="1"/>
</dbReference>
<protein>
    <recommendedName>
        <fullName evidence="2">DnaJ homolog subfamily C member 16</fullName>
    </recommendedName>
    <alternativeName>
        <fullName evidence="5">Endoplasmic reticulum DNA J domain-containing protein 8</fullName>
    </alternativeName>
</protein>